<evidence type="ECO:0000313" key="5">
    <source>
        <dbReference type="EMBL" id="RUS66363.1"/>
    </source>
</evidence>
<keyword evidence="6" id="KW-1185">Reference proteome</keyword>
<evidence type="ECO:0000256" key="1">
    <source>
        <dbReference type="ARBA" id="ARBA00007734"/>
    </source>
</evidence>
<feature type="domain" description="Transglycosylase SLT" evidence="4">
    <location>
        <begin position="490"/>
        <end position="590"/>
    </location>
</feature>
<accession>A0A433SC93</accession>
<dbReference type="GO" id="GO:0016020">
    <property type="term" value="C:membrane"/>
    <property type="evidence" value="ECO:0007669"/>
    <property type="project" value="InterPro"/>
</dbReference>
<dbReference type="Gene3D" id="1.25.20.10">
    <property type="entry name" value="Bacterial muramidases"/>
    <property type="match status" value="1"/>
</dbReference>
<dbReference type="AlphaFoldDB" id="A0A433SC93"/>
<dbReference type="CDD" id="cd13401">
    <property type="entry name" value="Slt70-like"/>
    <property type="match status" value="1"/>
</dbReference>
<sequence>MAVAQSGGNADPRDALVLQAADAYKKNDIQKLQTILPQVAGHPMEPWVDYWSIRSRLGQASPEEIMAFFQRWPGSYVEDRLRNDWLLQLGKRQQWDLFSQQYPMFRMRDDSQVLCYALLIDHRNGHNAVSQAREEFIQIRPAYVSEDGCNMMASVLYRAGKMPASDIWIKARRLVEVNRVASTQKTVALLSTEFDNAIKVLMDKPDQWLHSQKGSDASKVVAGPMQSELVTLALIRWAAKDPNAAVAALRNDWKDALNADQSGWVYAVAGRVLAQRLDSKALDYYKQASGAKGLSDDVLNWHARAQLRAAASSRDTQGWKRLVTLIDSMPENLRTDATWVYWKAIGLRHLAGQHAGHENHQQANAMLESIAGYDGFYEQLATEELGRKIMLPAQPQSPTEQEMNAAIETPGLMRALYAIRMGLRSEGLREWNWNLIGKNDRQLQAAAQLACDQHVWDRCVNTSERAKGLFNVSQRFPMPYKDLVMPRTNEIGLDPSYVFGLMRQESRFIADIQSSAGASGLMQLMPATARWTAKEIGMTDFKPALVTDPKVNITLGTAYLKLSVDEFDGSELLAAAGYNAGPNRPRRWRNGPALDGAVWAENVPFNETRAYVKTVLSAAVVYQMVLTGQPQSLRDRLGQVKPHDPSVPDKTPDLP</sequence>
<comment type="caution">
    <text evidence="5">The sequence shown here is derived from an EMBL/GenBank/DDBJ whole genome shotgun (WGS) entry which is preliminary data.</text>
</comment>
<dbReference type="InterPro" id="IPR000189">
    <property type="entry name" value="Transglyc_AS"/>
</dbReference>
<comment type="similarity">
    <text evidence="1">Belongs to the transglycosylase Slt family.</text>
</comment>
<reference evidence="5 6" key="1">
    <citation type="submission" date="2018-01" db="EMBL/GenBank/DDBJ databases">
        <title>Saezia sanguinis gen. nov., sp. nov., in the order Burkholderiales isolated from human blood.</title>
        <authorList>
            <person name="Medina-Pascual M.J."/>
            <person name="Valdezate S."/>
            <person name="Monzon S."/>
            <person name="Cuesta I."/>
            <person name="Carrasco G."/>
            <person name="Villalon P."/>
            <person name="Saez-Nieto J.A."/>
        </authorList>
    </citation>
    <scope>NUCLEOTIDE SEQUENCE [LARGE SCALE GENOMIC DNA]</scope>
    <source>
        <strain evidence="5 6">CNM695-12</strain>
    </source>
</reference>
<name>A0A433SC93_9BURK</name>
<dbReference type="Proteomes" id="UP000286947">
    <property type="component" value="Unassembled WGS sequence"/>
</dbReference>
<dbReference type="GO" id="GO:0008933">
    <property type="term" value="F:peptidoglycan lytic transglycosylase activity"/>
    <property type="evidence" value="ECO:0007669"/>
    <property type="project" value="InterPro"/>
</dbReference>
<dbReference type="Pfam" id="PF01464">
    <property type="entry name" value="SLT"/>
    <property type="match status" value="1"/>
</dbReference>
<dbReference type="PANTHER" id="PTHR37423:SF5">
    <property type="entry name" value="SOLUBLE LYTIC MUREIN TRANSGLYCOSYLASE"/>
    <property type="match status" value="1"/>
</dbReference>
<dbReference type="InterPro" id="IPR008258">
    <property type="entry name" value="Transglycosylase_SLT_dom_1"/>
</dbReference>
<dbReference type="PANTHER" id="PTHR37423">
    <property type="entry name" value="SOLUBLE LYTIC MUREIN TRANSGLYCOSYLASE-RELATED"/>
    <property type="match status" value="1"/>
</dbReference>
<dbReference type="GO" id="GO:0042597">
    <property type="term" value="C:periplasmic space"/>
    <property type="evidence" value="ECO:0007669"/>
    <property type="project" value="InterPro"/>
</dbReference>
<dbReference type="PROSITE" id="PS00922">
    <property type="entry name" value="TRANSGLYCOSYLASE"/>
    <property type="match status" value="1"/>
</dbReference>
<protein>
    <submittedName>
        <fullName evidence="5">Soluble lytic murein transglycosylase</fullName>
        <ecNumber evidence="5">4.2.2.-</ecNumber>
    </submittedName>
</protein>
<dbReference type="InterPro" id="IPR008939">
    <property type="entry name" value="Lytic_TGlycosylase_superhlx_U"/>
</dbReference>
<dbReference type="EMBL" id="PQSP01000005">
    <property type="protein sequence ID" value="RUS66363.1"/>
    <property type="molecule type" value="Genomic_DNA"/>
</dbReference>
<dbReference type="InterPro" id="IPR023346">
    <property type="entry name" value="Lysozyme-like_dom_sf"/>
</dbReference>
<dbReference type="SUPFAM" id="SSF53955">
    <property type="entry name" value="Lysozyme-like"/>
    <property type="match status" value="1"/>
</dbReference>
<dbReference type="SUPFAM" id="SSF48435">
    <property type="entry name" value="Bacterial muramidases"/>
    <property type="match status" value="1"/>
</dbReference>
<evidence type="ECO:0000313" key="6">
    <source>
        <dbReference type="Proteomes" id="UP000286947"/>
    </source>
</evidence>
<feature type="region of interest" description="Disordered" evidence="3">
    <location>
        <begin position="633"/>
        <end position="655"/>
    </location>
</feature>
<organism evidence="5 6">
    <name type="scientific">Saezia sanguinis</name>
    <dbReference type="NCBI Taxonomy" id="1965230"/>
    <lineage>
        <taxon>Bacteria</taxon>
        <taxon>Pseudomonadati</taxon>
        <taxon>Pseudomonadota</taxon>
        <taxon>Betaproteobacteria</taxon>
        <taxon>Burkholderiales</taxon>
        <taxon>Saeziaceae</taxon>
        <taxon>Saezia</taxon>
    </lineage>
</organism>
<proteinExistence type="inferred from homology"/>
<dbReference type="GO" id="GO:0004553">
    <property type="term" value="F:hydrolase activity, hydrolyzing O-glycosyl compounds"/>
    <property type="evidence" value="ECO:0007669"/>
    <property type="project" value="InterPro"/>
</dbReference>
<keyword evidence="5" id="KW-0456">Lyase</keyword>
<evidence type="ECO:0000259" key="4">
    <source>
        <dbReference type="Pfam" id="PF01464"/>
    </source>
</evidence>
<gene>
    <name evidence="5" type="primary">slt</name>
    <name evidence="5" type="ORF">CUZ56_02089</name>
</gene>
<evidence type="ECO:0000256" key="3">
    <source>
        <dbReference type="SAM" id="MobiDB-lite"/>
    </source>
</evidence>
<evidence type="ECO:0000256" key="2">
    <source>
        <dbReference type="ARBA" id="ARBA00022729"/>
    </source>
</evidence>
<keyword evidence="2" id="KW-0732">Signal</keyword>
<dbReference type="GO" id="GO:0000270">
    <property type="term" value="P:peptidoglycan metabolic process"/>
    <property type="evidence" value="ECO:0007669"/>
    <property type="project" value="InterPro"/>
</dbReference>
<dbReference type="Gene3D" id="1.10.530.10">
    <property type="match status" value="1"/>
</dbReference>
<dbReference type="EC" id="4.2.2.-" evidence="5"/>